<sequence length="80" mass="8773">MNGNGKVDCPAIGKQFAAQEISAQVLRKLVDDASKFLNDKVTKAVVTVPAYFNDLQRTATKDAGRIAGLDDFRGYPSWLR</sequence>
<organism evidence="1 2">
    <name type="scientific">Melastoma candidum</name>
    <dbReference type="NCBI Taxonomy" id="119954"/>
    <lineage>
        <taxon>Eukaryota</taxon>
        <taxon>Viridiplantae</taxon>
        <taxon>Streptophyta</taxon>
        <taxon>Embryophyta</taxon>
        <taxon>Tracheophyta</taxon>
        <taxon>Spermatophyta</taxon>
        <taxon>Magnoliopsida</taxon>
        <taxon>eudicotyledons</taxon>
        <taxon>Gunneridae</taxon>
        <taxon>Pentapetalae</taxon>
        <taxon>rosids</taxon>
        <taxon>malvids</taxon>
        <taxon>Myrtales</taxon>
        <taxon>Melastomataceae</taxon>
        <taxon>Melastomatoideae</taxon>
        <taxon>Melastomateae</taxon>
        <taxon>Melastoma</taxon>
    </lineage>
</organism>
<dbReference type="Proteomes" id="UP001057402">
    <property type="component" value="Chromosome 10"/>
</dbReference>
<name>A0ACB9M6J1_9MYRT</name>
<comment type="caution">
    <text evidence="1">The sequence shown here is derived from an EMBL/GenBank/DDBJ whole genome shotgun (WGS) entry which is preliminary data.</text>
</comment>
<proteinExistence type="predicted"/>
<accession>A0ACB9M6J1</accession>
<evidence type="ECO:0000313" key="2">
    <source>
        <dbReference type="Proteomes" id="UP001057402"/>
    </source>
</evidence>
<dbReference type="EMBL" id="CM042889">
    <property type="protein sequence ID" value="KAI4318526.1"/>
    <property type="molecule type" value="Genomic_DNA"/>
</dbReference>
<reference evidence="2" key="1">
    <citation type="journal article" date="2023" name="Front. Plant Sci.">
        <title>Chromosomal-level genome assembly of Melastoma candidum provides insights into trichome evolution.</title>
        <authorList>
            <person name="Zhong Y."/>
            <person name="Wu W."/>
            <person name="Sun C."/>
            <person name="Zou P."/>
            <person name="Liu Y."/>
            <person name="Dai S."/>
            <person name="Zhou R."/>
        </authorList>
    </citation>
    <scope>NUCLEOTIDE SEQUENCE [LARGE SCALE GENOMIC DNA]</scope>
</reference>
<gene>
    <name evidence="1" type="ORF">MLD38_032217</name>
</gene>
<protein>
    <submittedName>
        <fullName evidence="1">Uncharacterized protein</fullName>
    </submittedName>
</protein>
<evidence type="ECO:0000313" key="1">
    <source>
        <dbReference type="EMBL" id="KAI4318526.1"/>
    </source>
</evidence>
<keyword evidence="2" id="KW-1185">Reference proteome</keyword>